<dbReference type="EMBL" id="JANAKD010000814">
    <property type="protein sequence ID" value="KAJ3487938.1"/>
    <property type="molecule type" value="Genomic_DNA"/>
</dbReference>
<sequence>MSSNDAPSAQQAAEPDSPREFDRGSRRSWLGSRATDEEPQFDSHRPASSTQESTEKTIDAGADDIGASGGRRSIHVDDSSSEPADASNRETVIYPIAQGPHVLGAGKAARHPHKSNSGDHTISDDDLLAAALGERFEWKLREFEALYSIRG</sequence>
<comment type="caution">
    <text evidence="1">The sequence shown here is derived from an EMBL/GenBank/DDBJ whole genome shotgun (WGS) entry which is preliminary data.</text>
</comment>
<dbReference type="Proteomes" id="UP001148737">
    <property type="component" value="Unassembled WGS sequence"/>
</dbReference>
<protein>
    <submittedName>
        <fullName evidence="1">Uncharacterized protein</fullName>
    </submittedName>
</protein>
<accession>A0ACC1QQ59</accession>
<keyword evidence="2" id="KW-1185">Reference proteome</keyword>
<organism evidence="1 2">
    <name type="scientific">Lecanicillium saksenae</name>
    <dbReference type="NCBI Taxonomy" id="468837"/>
    <lineage>
        <taxon>Eukaryota</taxon>
        <taxon>Fungi</taxon>
        <taxon>Dikarya</taxon>
        <taxon>Ascomycota</taxon>
        <taxon>Pezizomycotina</taxon>
        <taxon>Sordariomycetes</taxon>
        <taxon>Hypocreomycetidae</taxon>
        <taxon>Hypocreales</taxon>
        <taxon>Cordycipitaceae</taxon>
        <taxon>Lecanicillium</taxon>
    </lineage>
</organism>
<gene>
    <name evidence="1" type="ORF">NLG97_g6298</name>
</gene>
<proteinExistence type="predicted"/>
<evidence type="ECO:0000313" key="2">
    <source>
        <dbReference type="Proteomes" id="UP001148737"/>
    </source>
</evidence>
<evidence type="ECO:0000313" key="1">
    <source>
        <dbReference type="EMBL" id="KAJ3487938.1"/>
    </source>
</evidence>
<name>A0ACC1QQ59_9HYPO</name>
<reference evidence="1" key="1">
    <citation type="submission" date="2022-07" db="EMBL/GenBank/DDBJ databases">
        <title>Genome Sequence of Lecanicillium saksenae.</title>
        <authorList>
            <person name="Buettner E."/>
        </authorList>
    </citation>
    <scope>NUCLEOTIDE SEQUENCE</scope>
    <source>
        <strain evidence="1">VT-O1</strain>
    </source>
</reference>